<evidence type="ECO:0000259" key="5">
    <source>
        <dbReference type="Pfam" id="PF07534"/>
    </source>
</evidence>
<organism evidence="6 7">
    <name type="scientific">Haematococcus lacustris</name>
    <name type="common">Green alga</name>
    <name type="synonym">Haematococcus pluvialis</name>
    <dbReference type="NCBI Taxonomy" id="44745"/>
    <lineage>
        <taxon>Eukaryota</taxon>
        <taxon>Viridiplantae</taxon>
        <taxon>Chlorophyta</taxon>
        <taxon>core chlorophytes</taxon>
        <taxon>Chlorophyceae</taxon>
        <taxon>CS clade</taxon>
        <taxon>Chlamydomonadales</taxon>
        <taxon>Haematococcaceae</taxon>
        <taxon>Haematococcus</taxon>
    </lineage>
</organism>
<comment type="similarity">
    <text evidence="2">Belongs to the OXR1 family.</text>
</comment>
<dbReference type="PANTHER" id="PTHR23354">
    <property type="entry name" value="NUCLEOLAR PROTEIN 7/ESTROGEN RECEPTOR COACTIVATOR-RELATED"/>
    <property type="match status" value="1"/>
</dbReference>
<gene>
    <name evidence="6" type="ORF">HaLaN_18078</name>
</gene>
<dbReference type="Proteomes" id="UP000485058">
    <property type="component" value="Unassembled WGS sequence"/>
</dbReference>
<dbReference type="Pfam" id="PF07534">
    <property type="entry name" value="TLD"/>
    <property type="match status" value="1"/>
</dbReference>
<name>A0A699ZDU3_HAELA</name>
<sequence length="75" mass="8426">PHRLMWRWNSLSHVKNDFFQYSTPSCLALGGDGHFALHLDQELLQGSSGLCGTFGSPCLSSSEEFRIALMEVWQP</sequence>
<dbReference type="PANTHER" id="PTHR23354:SF62">
    <property type="entry name" value="MUSTARD, ISOFORM V"/>
    <property type="match status" value="1"/>
</dbReference>
<evidence type="ECO:0000313" key="7">
    <source>
        <dbReference type="Proteomes" id="UP000485058"/>
    </source>
</evidence>
<comment type="caution">
    <text evidence="6">The sequence shown here is derived from an EMBL/GenBank/DDBJ whole genome shotgun (WGS) entry which is preliminary data.</text>
</comment>
<accession>A0A699ZDU3</accession>
<dbReference type="EMBL" id="BLLF01001715">
    <property type="protein sequence ID" value="GFH20877.1"/>
    <property type="molecule type" value="Genomic_DNA"/>
</dbReference>
<protein>
    <recommendedName>
        <fullName evidence="4">Oxidation resistance protein 1</fullName>
    </recommendedName>
</protein>
<evidence type="ECO:0000256" key="4">
    <source>
        <dbReference type="ARBA" id="ARBA00040604"/>
    </source>
</evidence>
<dbReference type="GO" id="GO:0005739">
    <property type="term" value="C:mitochondrion"/>
    <property type="evidence" value="ECO:0007669"/>
    <property type="project" value="UniProtKB-SubCell"/>
</dbReference>
<feature type="domain" description="TLDc" evidence="5">
    <location>
        <begin position="12"/>
        <end position="74"/>
    </location>
</feature>
<feature type="non-terminal residue" evidence="6">
    <location>
        <position position="1"/>
    </location>
</feature>
<keyword evidence="3" id="KW-0496">Mitochondrion</keyword>
<keyword evidence="7" id="KW-1185">Reference proteome</keyword>
<proteinExistence type="inferred from homology"/>
<comment type="subcellular location">
    <subcellularLocation>
        <location evidence="1">Mitochondrion</location>
    </subcellularLocation>
</comment>
<reference evidence="6 7" key="1">
    <citation type="submission" date="2020-02" db="EMBL/GenBank/DDBJ databases">
        <title>Draft genome sequence of Haematococcus lacustris strain NIES-144.</title>
        <authorList>
            <person name="Morimoto D."/>
            <person name="Nakagawa S."/>
            <person name="Yoshida T."/>
            <person name="Sawayama S."/>
        </authorList>
    </citation>
    <scope>NUCLEOTIDE SEQUENCE [LARGE SCALE GENOMIC DNA]</scope>
    <source>
        <strain evidence="6 7">NIES-144</strain>
    </source>
</reference>
<feature type="non-terminal residue" evidence="6">
    <location>
        <position position="75"/>
    </location>
</feature>
<evidence type="ECO:0000313" key="6">
    <source>
        <dbReference type="EMBL" id="GFH20877.1"/>
    </source>
</evidence>
<dbReference type="AlphaFoldDB" id="A0A699ZDU3"/>
<evidence type="ECO:0000256" key="2">
    <source>
        <dbReference type="ARBA" id="ARBA00009540"/>
    </source>
</evidence>
<evidence type="ECO:0000256" key="3">
    <source>
        <dbReference type="ARBA" id="ARBA00023128"/>
    </source>
</evidence>
<dbReference type="InterPro" id="IPR006571">
    <property type="entry name" value="TLDc_dom"/>
</dbReference>
<evidence type="ECO:0000256" key="1">
    <source>
        <dbReference type="ARBA" id="ARBA00004173"/>
    </source>
</evidence>